<keyword evidence="2" id="KW-1015">Disulfide bond</keyword>
<dbReference type="PANTHER" id="PTHR36710:SF18">
    <property type="entry name" value="PECTINESTERASE INHIBITOR 5-RELATED"/>
    <property type="match status" value="1"/>
</dbReference>
<keyword evidence="6" id="KW-1185">Reference proteome</keyword>
<dbReference type="SMART" id="SM00856">
    <property type="entry name" value="PMEI"/>
    <property type="match status" value="1"/>
</dbReference>
<accession>A0ABM0WAS3</accession>
<dbReference type="InterPro" id="IPR006501">
    <property type="entry name" value="Pectinesterase_inhib_dom"/>
</dbReference>
<dbReference type="InterPro" id="IPR034087">
    <property type="entry name" value="C/VIF1"/>
</dbReference>
<dbReference type="Proteomes" id="UP000694864">
    <property type="component" value="Chromosome 15"/>
</dbReference>
<protein>
    <submittedName>
        <fullName evidence="7">Pectinesterase inhibitor-like</fullName>
    </submittedName>
</protein>
<evidence type="ECO:0000256" key="1">
    <source>
        <dbReference type="ARBA" id="ARBA00022729"/>
    </source>
</evidence>
<dbReference type="Gene3D" id="1.20.140.40">
    <property type="entry name" value="Invertase/pectin methylesterase inhibitor family protein"/>
    <property type="match status" value="1"/>
</dbReference>
<dbReference type="InterPro" id="IPR052421">
    <property type="entry name" value="PCW_Enzyme_Inhibitor"/>
</dbReference>
<dbReference type="PANTHER" id="PTHR36710">
    <property type="entry name" value="PECTINESTERASE INHIBITOR-LIKE"/>
    <property type="match status" value="1"/>
</dbReference>
<comment type="similarity">
    <text evidence="3">Belongs to the PMEI family.</text>
</comment>
<proteinExistence type="inferred from homology"/>
<reference evidence="7" key="2">
    <citation type="submission" date="2025-08" db="UniProtKB">
        <authorList>
            <consortium name="RefSeq"/>
        </authorList>
    </citation>
    <scope>IDENTIFICATION</scope>
    <source>
        <tissue evidence="7">Leaf</tissue>
    </source>
</reference>
<evidence type="ECO:0000313" key="7">
    <source>
        <dbReference type="RefSeq" id="XP_010468223.1"/>
    </source>
</evidence>
<dbReference type="CDD" id="cd15796">
    <property type="entry name" value="CIF_like"/>
    <property type="match status" value="1"/>
</dbReference>
<evidence type="ECO:0000259" key="5">
    <source>
        <dbReference type="SMART" id="SM00856"/>
    </source>
</evidence>
<dbReference type="SUPFAM" id="SSF101148">
    <property type="entry name" value="Plant invertase/pectin methylesterase inhibitor"/>
    <property type="match status" value="1"/>
</dbReference>
<evidence type="ECO:0000256" key="3">
    <source>
        <dbReference type="ARBA" id="ARBA00038471"/>
    </source>
</evidence>
<dbReference type="NCBIfam" id="TIGR01614">
    <property type="entry name" value="PME_inhib"/>
    <property type="match status" value="1"/>
</dbReference>
<dbReference type="InterPro" id="IPR035513">
    <property type="entry name" value="Invertase/methylesterase_inhib"/>
</dbReference>
<feature type="chain" id="PRO_5047354038" evidence="4">
    <location>
        <begin position="26"/>
        <end position="182"/>
    </location>
</feature>
<keyword evidence="1 4" id="KW-0732">Signal</keyword>
<dbReference type="GeneID" id="104748249"/>
<feature type="domain" description="Pectinesterase inhibitor" evidence="5">
    <location>
        <begin position="32"/>
        <end position="174"/>
    </location>
</feature>
<organism evidence="6 7">
    <name type="scientific">Camelina sativa</name>
    <name type="common">False flax</name>
    <name type="synonym">Myagrum sativum</name>
    <dbReference type="NCBI Taxonomy" id="90675"/>
    <lineage>
        <taxon>Eukaryota</taxon>
        <taxon>Viridiplantae</taxon>
        <taxon>Streptophyta</taxon>
        <taxon>Embryophyta</taxon>
        <taxon>Tracheophyta</taxon>
        <taxon>Spermatophyta</taxon>
        <taxon>Magnoliopsida</taxon>
        <taxon>eudicotyledons</taxon>
        <taxon>Gunneridae</taxon>
        <taxon>Pentapetalae</taxon>
        <taxon>rosids</taxon>
        <taxon>malvids</taxon>
        <taxon>Brassicales</taxon>
        <taxon>Brassicaceae</taxon>
        <taxon>Camelineae</taxon>
        <taxon>Camelina</taxon>
    </lineage>
</organism>
<sequence length="182" mass="20464">YCSQHSLYFFSIFFFLFIHIQIALSQPVWSDKVPQHVQVLCKNNIYPSLCVSTLNLDPRSKNSNIRGLASISMDATSKKVQEMLVYLIYSSKNIKDSEDLKKYKTCIDEYGSAARRFLPASLADLKAGEFSVAKSDMKNVVLAINNCQAQFAGSSLLAGRNKVVDDIADMTADIIKYFFANY</sequence>
<evidence type="ECO:0000313" key="6">
    <source>
        <dbReference type="Proteomes" id="UP000694864"/>
    </source>
</evidence>
<evidence type="ECO:0000256" key="4">
    <source>
        <dbReference type="SAM" id="SignalP"/>
    </source>
</evidence>
<feature type="non-terminal residue" evidence="7">
    <location>
        <position position="1"/>
    </location>
</feature>
<dbReference type="Pfam" id="PF04043">
    <property type="entry name" value="PMEI"/>
    <property type="match status" value="1"/>
</dbReference>
<gene>
    <name evidence="7" type="primary">LOC104748249</name>
</gene>
<name>A0ABM0WAS3_CAMSA</name>
<reference evidence="6" key="1">
    <citation type="journal article" date="2014" name="Nat. Commun.">
        <title>The emerging biofuel crop Camelina sativa retains a highly undifferentiated hexaploid genome structure.</title>
        <authorList>
            <person name="Kagale S."/>
            <person name="Koh C."/>
            <person name="Nixon J."/>
            <person name="Bollina V."/>
            <person name="Clarke W.E."/>
            <person name="Tuteja R."/>
            <person name="Spillane C."/>
            <person name="Robinson S.J."/>
            <person name="Links M.G."/>
            <person name="Clarke C."/>
            <person name="Higgins E.E."/>
            <person name="Huebert T."/>
            <person name="Sharpe A.G."/>
            <person name="Parkin I.A."/>
        </authorList>
    </citation>
    <scope>NUCLEOTIDE SEQUENCE [LARGE SCALE GENOMIC DNA]</scope>
    <source>
        <strain evidence="6">cv. DH55</strain>
    </source>
</reference>
<dbReference type="RefSeq" id="XP_010468223.1">
    <property type="nucleotide sequence ID" value="XM_010469921.1"/>
</dbReference>
<feature type="signal peptide" evidence="4">
    <location>
        <begin position="1"/>
        <end position="25"/>
    </location>
</feature>
<evidence type="ECO:0000256" key="2">
    <source>
        <dbReference type="ARBA" id="ARBA00023157"/>
    </source>
</evidence>